<dbReference type="Pfam" id="PF00550">
    <property type="entry name" value="PP-binding"/>
    <property type="match status" value="1"/>
</dbReference>
<evidence type="ECO:0000259" key="1">
    <source>
        <dbReference type="PROSITE" id="PS50075"/>
    </source>
</evidence>
<dbReference type="Proteomes" id="UP000009072">
    <property type="component" value="Chromosome"/>
</dbReference>
<organism evidence="2 3">
    <name type="scientific">Mycoplasma mobile (strain ATCC 43663 / 163K / NCTC 11711)</name>
    <name type="common">Mesomycoplasma mobile</name>
    <dbReference type="NCBI Taxonomy" id="267748"/>
    <lineage>
        <taxon>Bacteria</taxon>
        <taxon>Bacillati</taxon>
        <taxon>Mycoplasmatota</taxon>
        <taxon>Mycoplasmoidales</taxon>
        <taxon>Metamycoplasmataceae</taxon>
        <taxon>Mesomycoplasma</taxon>
    </lineage>
</organism>
<dbReference type="InterPro" id="IPR036736">
    <property type="entry name" value="ACP-like_sf"/>
</dbReference>
<dbReference type="KEGG" id="mmo:MMOB2200"/>
<gene>
    <name evidence="2" type="primary">acpP</name>
    <name evidence="2" type="ordered locus">MMOB2200</name>
</gene>
<dbReference type="HOGENOM" id="CLU_108696_5_3_14"/>
<dbReference type="EMBL" id="AE017308">
    <property type="protein sequence ID" value="AAT27706.1"/>
    <property type="molecule type" value="Genomic_DNA"/>
</dbReference>
<reference evidence="2 3" key="1">
    <citation type="journal article" date="2004" name="Genome Res.">
        <title>The complete genome and proteome of Mycoplasma mobile.</title>
        <authorList>
            <person name="Jaffe J.D."/>
            <person name="Stange-Thomann N."/>
            <person name="Smith C."/>
            <person name="DeCaprio D."/>
            <person name="Fisher S."/>
            <person name="Butler J."/>
            <person name="Calvo S."/>
            <person name="Elkins T."/>
            <person name="FitzGerald M.G."/>
            <person name="Hafez N."/>
            <person name="Kodira C.D."/>
            <person name="Major J."/>
            <person name="Wang S."/>
            <person name="Wilkinson J."/>
            <person name="Nicol R."/>
            <person name="Nusbaum C."/>
            <person name="Birren B."/>
            <person name="Berg H.C."/>
            <person name="Church G.M."/>
        </authorList>
    </citation>
    <scope>NUCLEOTIDE SEQUENCE [LARGE SCALE GENOMIC DNA]</scope>
    <source>
        <strain evidence="3">ATCC 43663 / 163K / NCTC 11711</strain>
    </source>
</reference>
<evidence type="ECO:0000313" key="3">
    <source>
        <dbReference type="Proteomes" id="UP000009072"/>
    </source>
</evidence>
<dbReference type="AlphaFoldDB" id="Q6KI70"/>
<keyword evidence="3" id="KW-1185">Reference proteome</keyword>
<accession>Q6KI70</accession>
<evidence type="ECO:0000313" key="2">
    <source>
        <dbReference type="EMBL" id="AAT27706.1"/>
    </source>
</evidence>
<dbReference type="RefSeq" id="WP_011264740.1">
    <property type="nucleotide sequence ID" value="NC_006908.1"/>
</dbReference>
<dbReference type="PROSITE" id="PS50075">
    <property type="entry name" value="CARRIER"/>
    <property type="match status" value="1"/>
</dbReference>
<feature type="domain" description="Carrier" evidence="1">
    <location>
        <begin position="1"/>
        <end position="77"/>
    </location>
</feature>
<proteinExistence type="predicted"/>
<sequence>MKKTRQEIQEIIFQALKSKNASSFVEDSKISEIGIDSLDLVELIIENEEKFLVQVSDDELTKLKSVKEVIDLFDKKINK</sequence>
<dbReference type="Gene3D" id="1.10.1200.10">
    <property type="entry name" value="ACP-like"/>
    <property type="match status" value="1"/>
</dbReference>
<dbReference type="InterPro" id="IPR009081">
    <property type="entry name" value="PP-bd_ACP"/>
</dbReference>
<name>Q6KI70_MYCM1</name>
<dbReference type="SUPFAM" id="SSF47336">
    <property type="entry name" value="ACP-like"/>
    <property type="match status" value="1"/>
</dbReference>
<protein>
    <submittedName>
        <fullName evidence="2">Acyl carrier protein</fullName>
    </submittedName>
</protein>
<dbReference type="STRING" id="267748.MMOB2200"/>